<feature type="chain" id="PRO_5015981778" evidence="1">
    <location>
        <begin position="22"/>
        <end position="141"/>
    </location>
</feature>
<gene>
    <name evidence="2" type="ORF">DEH84_00385</name>
</gene>
<sequence length="141" mass="15008">MPTRLTPILALAAALILPAHAAKPFQGPDLSGVYDCTGQDAKEGPYTAVVTMALEKSQSVGAYGSYAFKMDVPDFGTYLGQAVATGSHIAITFALTDPSTKDYGTGLGTVSVRKGKASFQKFYYEAEFKGGNHGFERCVRR</sequence>
<keyword evidence="1" id="KW-0732">Signal</keyword>
<evidence type="ECO:0000313" key="2">
    <source>
        <dbReference type="EMBL" id="AWI52075.1"/>
    </source>
</evidence>
<protein>
    <submittedName>
        <fullName evidence="2">Uncharacterized protein</fullName>
    </submittedName>
</protein>
<proteinExistence type="predicted"/>
<keyword evidence="3" id="KW-1185">Reference proteome</keyword>
<reference evidence="2 3" key="1">
    <citation type="submission" date="2018-05" db="EMBL/GenBank/DDBJ databases">
        <title>complete genome sequence of Aquabacterium olei NBRC 110486.</title>
        <authorList>
            <person name="Tang B."/>
            <person name="Chang J."/>
            <person name="Zhang L."/>
            <person name="Yang H."/>
        </authorList>
    </citation>
    <scope>NUCLEOTIDE SEQUENCE [LARGE SCALE GENOMIC DNA]</scope>
    <source>
        <strain evidence="2 3">NBRC 110486</strain>
    </source>
</reference>
<name>A0A2U8FM48_9BURK</name>
<feature type="signal peptide" evidence="1">
    <location>
        <begin position="1"/>
        <end position="21"/>
    </location>
</feature>
<dbReference type="Proteomes" id="UP000244892">
    <property type="component" value="Chromosome"/>
</dbReference>
<dbReference type="OrthoDB" id="9153232at2"/>
<dbReference type="KEGG" id="aon:DEH84_00385"/>
<evidence type="ECO:0000256" key="1">
    <source>
        <dbReference type="SAM" id="SignalP"/>
    </source>
</evidence>
<dbReference type="EMBL" id="CP029210">
    <property type="protein sequence ID" value="AWI52075.1"/>
    <property type="molecule type" value="Genomic_DNA"/>
</dbReference>
<accession>A0A2U8FM48</accession>
<dbReference type="RefSeq" id="WP_109033793.1">
    <property type="nucleotide sequence ID" value="NZ_CP029210.1"/>
</dbReference>
<evidence type="ECO:0000313" key="3">
    <source>
        <dbReference type="Proteomes" id="UP000244892"/>
    </source>
</evidence>
<organism evidence="2 3">
    <name type="scientific">Aquabacterium olei</name>
    <dbReference type="NCBI Taxonomy" id="1296669"/>
    <lineage>
        <taxon>Bacteria</taxon>
        <taxon>Pseudomonadati</taxon>
        <taxon>Pseudomonadota</taxon>
        <taxon>Betaproteobacteria</taxon>
        <taxon>Burkholderiales</taxon>
        <taxon>Aquabacterium</taxon>
    </lineage>
</organism>
<dbReference type="AlphaFoldDB" id="A0A2U8FM48"/>